<evidence type="ECO:0000313" key="10">
    <source>
        <dbReference type="Proteomes" id="UP000052012"/>
    </source>
</evidence>
<organism evidence="9 10">
    <name type="scientific">Apilactobacillus ozensis DSM 23829 = JCM 17196</name>
    <dbReference type="NCBI Taxonomy" id="1423781"/>
    <lineage>
        <taxon>Bacteria</taxon>
        <taxon>Bacillati</taxon>
        <taxon>Bacillota</taxon>
        <taxon>Bacilli</taxon>
        <taxon>Lactobacillales</taxon>
        <taxon>Lactobacillaceae</taxon>
        <taxon>Apilactobacillus</taxon>
    </lineage>
</organism>
<evidence type="ECO:0000259" key="8">
    <source>
        <dbReference type="Pfam" id="PF00482"/>
    </source>
</evidence>
<dbReference type="Pfam" id="PF00482">
    <property type="entry name" value="T2SSF"/>
    <property type="match status" value="2"/>
</dbReference>
<dbReference type="PANTHER" id="PTHR30012:SF0">
    <property type="entry name" value="TYPE II SECRETION SYSTEM PROTEIN F-RELATED"/>
    <property type="match status" value="1"/>
</dbReference>
<feature type="transmembrane region" description="Helical" evidence="7">
    <location>
        <begin position="300"/>
        <end position="325"/>
    </location>
</feature>
<dbReference type="InterPro" id="IPR003004">
    <property type="entry name" value="GspF/PilC"/>
</dbReference>
<keyword evidence="4 7" id="KW-0812">Transmembrane</keyword>
<dbReference type="InterPro" id="IPR042094">
    <property type="entry name" value="T2SS_GspF_sf"/>
</dbReference>
<dbReference type="InterPro" id="IPR018076">
    <property type="entry name" value="T2SS_GspF_dom"/>
</dbReference>
<dbReference type="GO" id="GO:0005886">
    <property type="term" value="C:plasma membrane"/>
    <property type="evidence" value="ECO:0007669"/>
    <property type="project" value="UniProtKB-SubCell"/>
</dbReference>
<dbReference type="AlphaFoldDB" id="A0A0R2AMK5"/>
<keyword evidence="10" id="KW-1185">Reference proteome</keyword>
<dbReference type="PANTHER" id="PTHR30012">
    <property type="entry name" value="GENERAL SECRETION PATHWAY PROTEIN"/>
    <property type="match status" value="1"/>
</dbReference>
<keyword evidence="5 7" id="KW-1133">Transmembrane helix</keyword>
<name>A0A0R2AMK5_9LACO</name>
<evidence type="ECO:0000256" key="2">
    <source>
        <dbReference type="ARBA" id="ARBA00005745"/>
    </source>
</evidence>
<dbReference type="PATRIC" id="fig|1423781.4.peg.1222"/>
<comment type="subcellular location">
    <subcellularLocation>
        <location evidence="1">Cell membrane</location>
        <topology evidence="1">Multi-pass membrane protein</topology>
    </subcellularLocation>
</comment>
<dbReference type="STRING" id="1423781.FD06_GL001180"/>
<dbReference type="Gene3D" id="1.20.81.30">
    <property type="entry name" value="Type II secretion system (T2SS), domain F"/>
    <property type="match status" value="1"/>
</dbReference>
<feature type="transmembrane region" description="Helical" evidence="7">
    <location>
        <begin position="148"/>
        <end position="168"/>
    </location>
</feature>
<dbReference type="RefSeq" id="WP_162256007.1">
    <property type="nucleotide sequence ID" value="NZ_AYYQ01000027.1"/>
</dbReference>
<sequence length="331" mass="37750">MIKQFCNKQMKLVDQSNLFNRLNELISVGFSIKDSITFLCNTTNSSKLSLAEKRLSEGHSFSYSVKSLINHNFYNQLLISENNGTLNNSLKGLGTFTQVIDTYNKKIKNILIYPAFLILMLFAVVLLISNVIMPQMSEMDSYLVSPMMSLYVIIGIAVILLGGFLVIYKCMHNLSPITRVKIFTKVPLFGKVYSYYLSYYLSINLFLFLNSGLDIQKVINVVGKFDENTVIYQLSSLLNQHLNSGQSYKSFIEKYNFIPKEYTIFITQGLPKLELANHFLAFSNVSFTNMDKRINRLINAIQPLIFLIIGIVIVITYMSILLPVYQSMKGI</sequence>
<evidence type="ECO:0000256" key="5">
    <source>
        <dbReference type="ARBA" id="ARBA00022989"/>
    </source>
</evidence>
<feature type="transmembrane region" description="Helical" evidence="7">
    <location>
        <begin position="188"/>
        <end position="209"/>
    </location>
</feature>
<evidence type="ECO:0000256" key="6">
    <source>
        <dbReference type="ARBA" id="ARBA00023136"/>
    </source>
</evidence>
<feature type="domain" description="Type II secretion system protein GspF" evidence="8">
    <location>
        <begin position="205"/>
        <end position="323"/>
    </location>
</feature>
<comment type="caution">
    <text evidence="9">The sequence shown here is derived from an EMBL/GenBank/DDBJ whole genome shotgun (WGS) entry which is preliminary data.</text>
</comment>
<accession>A0A0R2AMK5</accession>
<keyword evidence="6 7" id="KW-0472">Membrane</keyword>
<dbReference type="EMBL" id="AYYQ01000027">
    <property type="protein sequence ID" value="KRM68401.1"/>
    <property type="molecule type" value="Genomic_DNA"/>
</dbReference>
<dbReference type="Proteomes" id="UP000052012">
    <property type="component" value="Unassembled WGS sequence"/>
</dbReference>
<evidence type="ECO:0000256" key="3">
    <source>
        <dbReference type="ARBA" id="ARBA00022475"/>
    </source>
</evidence>
<feature type="domain" description="Type II secretion system protein GspF" evidence="8">
    <location>
        <begin position="20"/>
        <end position="134"/>
    </location>
</feature>
<evidence type="ECO:0000256" key="1">
    <source>
        <dbReference type="ARBA" id="ARBA00004651"/>
    </source>
</evidence>
<keyword evidence="3" id="KW-1003">Cell membrane</keyword>
<gene>
    <name evidence="9" type="ORF">FD06_GL001180</name>
</gene>
<dbReference type="PRINTS" id="PR00812">
    <property type="entry name" value="BCTERIALGSPF"/>
</dbReference>
<evidence type="ECO:0000313" key="9">
    <source>
        <dbReference type="EMBL" id="KRM68401.1"/>
    </source>
</evidence>
<evidence type="ECO:0000256" key="7">
    <source>
        <dbReference type="SAM" id="Phobius"/>
    </source>
</evidence>
<evidence type="ECO:0000256" key="4">
    <source>
        <dbReference type="ARBA" id="ARBA00022692"/>
    </source>
</evidence>
<feature type="transmembrane region" description="Helical" evidence="7">
    <location>
        <begin position="110"/>
        <end position="128"/>
    </location>
</feature>
<proteinExistence type="inferred from homology"/>
<comment type="similarity">
    <text evidence="2">Belongs to the GSP F family.</text>
</comment>
<protein>
    <submittedName>
        <fullName evidence="9">Bacterial type II secretion system protein F domain protein</fullName>
    </submittedName>
</protein>
<reference evidence="9 10" key="1">
    <citation type="journal article" date="2015" name="Genome Announc.">
        <title>Expanding the biotechnology potential of lactobacilli through comparative genomics of 213 strains and associated genera.</title>
        <authorList>
            <person name="Sun Z."/>
            <person name="Harris H.M."/>
            <person name="McCann A."/>
            <person name="Guo C."/>
            <person name="Argimon S."/>
            <person name="Zhang W."/>
            <person name="Yang X."/>
            <person name="Jeffery I.B."/>
            <person name="Cooney J.C."/>
            <person name="Kagawa T.F."/>
            <person name="Liu W."/>
            <person name="Song Y."/>
            <person name="Salvetti E."/>
            <person name="Wrobel A."/>
            <person name="Rasinkangas P."/>
            <person name="Parkhill J."/>
            <person name="Rea M.C."/>
            <person name="O'Sullivan O."/>
            <person name="Ritari J."/>
            <person name="Douillard F.P."/>
            <person name="Paul Ross R."/>
            <person name="Yang R."/>
            <person name="Briner A.E."/>
            <person name="Felis G.E."/>
            <person name="de Vos W.M."/>
            <person name="Barrangou R."/>
            <person name="Klaenhammer T.R."/>
            <person name="Caufield P.W."/>
            <person name="Cui Y."/>
            <person name="Zhang H."/>
            <person name="O'Toole P.W."/>
        </authorList>
    </citation>
    <scope>NUCLEOTIDE SEQUENCE [LARGE SCALE GENOMIC DNA]</scope>
    <source>
        <strain evidence="9 10">DSM 23829</strain>
    </source>
</reference>